<feature type="compositionally biased region" description="Acidic residues" evidence="5">
    <location>
        <begin position="1274"/>
        <end position="1283"/>
    </location>
</feature>
<evidence type="ECO:0000259" key="6">
    <source>
        <dbReference type="SMART" id="SM00717"/>
    </source>
</evidence>
<feature type="compositionally biased region" description="Acidic residues" evidence="5">
    <location>
        <begin position="1011"/>
        <end position="1025"/>
    </location>
</feature>
<dbReference type="GO" id="GO:0031298">
    <property type="term" value="C:replication fork protection complex"/>
    <property type="evidence" value="ECO:0007669"/>
    <property type="project" value="TreeGrafter"/>
</dbReference>
<dbReference type="GO" id="GO:0048511">
    <property type="term" value="P:rhythmic process"/>
    <property type="evidence" value="ECO:0007669"/>
    <property type="project" value="UniProtKB-KW"/>
</dbReference>
<feature type="compositionally biased region" description="Acidic residues" evidence="5">
    <location>
        <begin position="1040"/>
        <end position="1050"/>
    </location>
</feature>
<evidence type="ECO:0000256" key="2">
    <source>
        <dbReference type="ARBA" id="ARBA00008174"/>
    </source>
</evidence>
<dbReference type="InterPro" id="IPR044998">
    <property type="entry name" value="Timeless"/>
</dbReference>
<reference evidence="7" key="2">
    <citation type="journal article" date="2023" name="Science">
        <title>Genomic signatures of disease resistance in endangered staghorn corals.</title>
        <authorList>
            <person name="Vollmer S.V."/>
            <person name="Selwyn J.D."/>
            <person name="Despard B.A."/>
            <person name="Roesel C.L."/>
        </authorList>
    </citation>
    <scope>NUCLEOTIDE SEQUENCE</scope>
    <source>
        <strain evidence="7">K2</strain>
    </source>
</reference>
<comment type="similarity">
    <text evidence="2">Belongs to the timeless family.</text>
</comment>
<feature type="compositionally biased region" description="Basic and acidic residues" evidence="5">
    <location>
        <begin position="1313"/>
        <end position="1324"/>
    </location>
</feature>
<keyword evidence="8" id="KW-1185">Reference proteome</keyword>
<feature type="region of interest" description="Disordered" evidence="5">
    <location>
        <begin position="992"/>
        <end position="1053"/>
    </location>
</feature>
<feature type="compositionally biased region" description="Basic residues" evidence="5">
    <location>
        <begin position="992"/>
        <end position="1004"/>
    </location>
</feature>
<evidence type="ECO:0000313" key="7">
    <source>
        <dbReference type="EMBL" id="KAK2562172.1"/>
    </source>
</evidence>
<feature type="compositionally biased region" description="Acidic residues" evidence="5">
    <location>
        <begin position="1362"/>
        <end position="1373"/>
    </location>
</feature>
<dbReference type="InterPro" id="IPR007725">
    <property type="entry name" value="TIMELESS_C"/>
</dbReference>
<dbReference type="GO" id="GO:0000076">
    <property type="term" value="P:DNA replication checkpoint signaling"/>
    <property type="evidence" value="ECO:0007669"/>
    <property type="project" value="TreeGrafter"/>
</dbReference>
<reference evidence="7" key="1">
    <citation type="journal article" date="2023" name="G3 (Bethesda)">
        <title>Whole genome assembly and annotation of the endangered Caribbean coral Acropora cervicornis.</title>
        <authorList>
            <person name="Selwyn J.D."/>
            <person name="Vollmer S.V."/>
        </authorList>
    </citation>
    <scope>NUCLEOTIDE SEQUENCE</scope>
    <source>
        <strain evidence="7">K2</strain>
    </source>
</reference>
<dbReference type="Pfam" id="PF26019">
    <property type="entry name" value="HTH_TIMELESS"/>
    <property type="match status" value="2"/>
</dbReference>
<dbReference type="Proteomes" id="UP001249851">
    <property type="component" value="Unassembled WGS sequence"/>
</dbReference>
<feature type="compositionally biased region" description="Basic residues" evidence="5">
    <location>
        <begin position="1188"/>
        <end position="1209"/>
    </location>
</feature>
<feature type="compositionally biased region" description="Polar residues" evidence="5">
    <location>
        <begin position="1218"/>
        <end position="1242"/>
    </location>
</feature>
<comment type="subcellular location">
    <subcellularLocation>
        <location evidence="1">Nucleus</location>
    </subcellularLocation>
</comment>
<dbReference type="GO" id="GO:0043111">
    <property type="term" value="P:replication fork arrest"/>
    <property type="evidence" value="ECO:0007669"/>
    <property type="project" value="TreeGrafter"/>
</dbReference>
<feature type="domain" description="Myb-like" evidence="6">
    <location>
        <begin position="932"/>
        <end position="986"/>
    </location>
</feature>
<evidence type="ECO:0000256" key="3">
    <source>
        <dbReference type="ARBA" id="ARBA00023242"/>
    </source>
</evidence>
<evidence type="ECO:0000256" key="4">
    <source>
        <dbReference type="ARBA" id="ARBA00023306"/>
    </source>
</evidence>
<feature type="region of interest" description="Disordered" evidence="5">
    <location>
        <begin position="1151"/>
        <end position="1377"/>
    </location>
</feature>
<sequence length="1395" mass="160823">MENLNELGESLNTEIVCTLAALGCSEGNDYYKSPDCLESLKDLIRFLRRDDTTCEIRRQLGYSEVLQNDLVAILKSCSSKEGEIFDMVIRLMVNLTQPAVLCFGNNIPEDRTGQHYYLDLVTQLQLYKEEWDDRLEEDSLLIERILLLIRNILHVPANKQAEKRTDDDASIHDQVIWYVFASYGHCKDKWYDINLQISAVEGTTEKIFRLLDWNQAYCTVSNLQNPLSSGQYKYWCIWCRGTYGKTCSKKPCPTGVLSRSMRRWSMHILEIVTLMFREQNAESLAKAGQGRSTSEKKDDNRQLEILRQQELANKLTKARKFSGRHSRFGGTFYVQNMKAIDDKNQLIYHRPLPEVKNMSFDHNKTAPKKRKKQLPAKEMGEERRSTLSIRLFLKNFCLGFLENCYNPLMYLVKDNLKHGRSQENDETYFLWSMRFFMEFSRHHDFRVDYISETLSVVSFTDLLNIIIKFYDGMESNKAETLVWGRRLHLAIQAYKELLFNVMCMIKSDDAKLRDHAKIIQGNIFYTAEYRDTFLLLLRKFHMTKHTKSYLRDLIEAFHIFLKMLEIYCSGKTHIVVQKTKKVTRKKKRTPCTVVPVQWSAEETEQKWQDLASDLSAWLQGNAGEIPESIVPFDAASEIPVDEQKTNALLQIQGFLRNQQSADAVALLRAARDVWTDDELFGSAEMSAEDEFMCLNEIFKMKLSPINVTNDFGVEEGEEEDTIPEEEEMAAVQTRETEFSIQEFLNKLATPSVIQPYCWLLKFYKENKEVTNHAIIKMLHRVAVDLKTPSMLFQLSLFGSFQKILSDPAASHYKEMVKFSRYIVAKFFEKLPKNPVLLAELVIWKTAKDCYEIEEGYGSLEFRSKSTNVAAWTFEEEEDLRQLYERYKGSDDLVDTIMENMSSDTKSRRQIMKKLVLMKLVTDRKELHKKAVKKGTWTEEETEQLRALFDEYKGTEGDIVEKMMEHILNPSKTRRQVVNQLVNMGIVEDRKMLRKKRRKGERKKKNNNEDGFVVDDEIEGEDSEAENNDREEGFDDQSSSSDEESEEDSDANGETLTSIISKLQSEGLGDQLQWIQSKLRRIADDREKTENEKWQPLPLVTITEENEEALSNKLFRKAMKKVGLKPPADEQETFWRIPVSLNPDRLRKAVEELDGKSIGENVEGNNAELSPVKGKNKARKETLAALAAARKKNGSASTRKRKERSARRTRGKEWRKTVNESTAESDVGNQSDGETSVTGSDVKTVTPPPSGNPNGLVSHKESAKRKKRLVKAMDDSEDDDDEDQGTSAPQQQGRINNNNHQADDNVSAPETDDANDRTNRGRSNIEEDDLEYSTNVSDSEEANKITEKSKSETGKKRPRIESDDNDSDGDEEFDLPLIYHKKARRVLVDDDDDDDE</sequence>
<dbReference type="InterPro" id="IPR006906">
    <property type="entry name" value="Timeless_N"/>
</dbReference>
<feature type="domain" description="Myb-like" evidence="6">
    <location>
        <begin position="867"/>
        <end position="920"/>
    </location>
</feature>
<dbReference type="Pfam" id="PF04821">
    <property type="entry name" value="TIMELESS"/>
    <property type="match status" value="2"/>
</dbReference>
<evidence type="ECO:0000256" key="5">
    <source>
        <dbReference type="SAM" id="MobiDB-lite"/>
    </source>
</evidence>
<dbReference type="PANTHER" id="PTHR22940">
    <property type="entry name" value="TIMEOUT/TIMELESS-2"/>
    <property type="match status" value="1"/>
</dbReference>
<dbReference type="EMBL" id="JARQWQ010000030">
    <property type="protein sequence ID" value="KAK2562172.1"/>
    <property type="molecule type" value="Genomic_DNA"/>
</dbReference>
<name>A0AAD9V5T4_ACRCE</name>
<dbReference type="InterPro" id="IPR001005">
    <property type="entry name" value="SANT/Myb"/>
</dbReference>
<protein>
    <submittedName>
        <fullName evidence="7">Protein timeless-like protein</fullName>
    </submittedName>
</protein>
<feature type="compositionally biased region" description="Polar residues" evidence="5">
    <location>
        <begin position="1284"/>
        <end position="1299"/>
    </location>
</feature>
<keyword evidence="4" id="KW-0131">Cell cycle</keyword>
<dbReference type="GO" id="GO:0003677">
    <property type="term" value="F:DNA binding"/>
    <property type="evidence" value="ECO:0007669"/>
    <property type="project" value="TreeGrafter"/>
</dbReference>
<dbReference type="SMART" id="SM00717">
    <property type="entry name" value="SANT"/>
    <property type="match status" value="2"/>
</dbReference>
<gene>
    <name evidence="7" type="ORF">P5673_014944</name>
</gene>
<keyword evidence="3" id="KW-0539">Nucleus</keyword>
<proteinExistence type="inferred from homology"/>
<dbReference type="GO" id="GO:0006281">
    <property type="term" value="P:DNA repair"/>
    <property type="evidence" value="ECO:0007669"/>
    <property type="project" value="TreeGrafter"/>
</dbReference>
<feature type="compositionally biased region" description="Basic residues" evidence="5">
    <location>
        <begin position="365"/>
        <end position="374"/>
    </location>
</feature>
<feature type="region of interest" description="Disordered" evidence="5">
    <location>
        <begin position="358"/>
        <end position="379"/>
    </location>
</feature>
<feature type="compositionally biased region" description="Basic and acidic residues" evidence="5">
    <location>
        <begin position="1340"/>
        <end position="1361"/>
    </location>
</feature>
<dbReference type="Pfam" id="PF05029">
    <property type="entry name" value="TIMELESS_C"/>
    <property type="match status" value="1"/>
</dbReference>
<organism evidence="7 8">
    <name type="scientific">Acropora cervicornis</name>
    <name type="common">Staghorn coral</name>
    <dbReference type="NCBI Taxonomy" id="6130"/>
    <lineage>
        <taxon>Eukaryota</taxon>
        <taxon>Metazoa</taxon>
        <taxon>Cnidaria</taxon>
        <taxon>Anthozoa</taxon>
        <taxon>Hexacorallia</taxon>
        <taxon>Scleractinia</taxon>
        <taxon>Astrocoeniina</taxon>
        <taxon>Acroporidae</taxon>
        <taxon>Acropora</taxon>
    </lineage>
</organism>
<evidence type="ECO:0000256" key="1">
    <source>
        <dbReference type="ARBA" id="ARBA00004123"/>
    </source>
</evidence>
<comment type="caution">
    <text evidence="7">The sequence shown here is derived from an EMBL/GenBank/DDBJ whole genome shotgun (WGS) entry which is preliminary data.</text>
</comment>
<accession>A0AAD9V5T4</accession>
<evidence type="ECO:0000313" key="8">
    <source>
        <dbReference type="Proteomes" id="UP001249851"/>
    </source>
</evidence>
<dbReference type="PANTHER" id="PTHR22940:SF4">
    <property type="entry name" value="PROTEIN TIMELESS HOMOLOG"/>
    <property type="match status" value="1"/>
</dbReference>